<comment type="caution">
    <text evidence="1">The sequence shown here is derived from an EMBL/GenBank/DDBJ whole genome shotgun (WGS) entry which is preliminary data.</text>
</comment>
<name>A0ACB7IEV2_MANES</name>
<evidence type="ECO:0000313" key="2">
    <source>
        <dbReference type="Proteomes" id="UP000091857"/>
    </source>
</evidence>
<gene>
    <name evidence="1" type="ORF">MANES_01G105101v8</name>
</gene>
<organism evidence="1 2">
    <name type="scientific">Manihot esculenta</name>
    <name type="common">Cassava</name>
    <name type="synonym">Jatropha manihot</name>
    <dbReference type="NCBI Taxonomy" id="3983"/>
    <lineage>
        <taxon>Eukaryota</taxon>
        <taxon>Viridiplantae</taxon>
        <taxon>Streptophyta</taxon>
        <taxon>Embryophyta</taxon>
        <taxon>Tracheophyta</taxon>
        <taxon>Spermatophyta</taxon>
        <taxon>Magnoliopsida</taxon>
        <taxon>eudicotyledons</taxon>
        <taxon>Gunneridae</taxon>
        <taxon>Pentapetalae</taxon>
        <taxon>rosids</taxon>
        <taxon>fabids</taxon>
        <taxon>Malpighiales</taxon>
        <taxon>Euphorbiaceae</taxon>
        <taxon>Crotonoideae</taxon>
        <taxon>Manihoteae</taxon>
        <taxon>Manihot</taxon>
    </lineage>
</organism>
<reference evidence="2" key="1">
    <citation type="journal article" date="2016" name="Nat. Biotechnol.">
        <title>Sequencing wild and cultivated cassava and related species reveals extensive interspecific hybridization and genetic diversity.</title>
        <authorList>
            <person name="Bredeson J.V."/>
            <person name="Lyons J.B."/>
            <person name="Prochnik S.E."/>
            <person name="Wu G.A."/>
            <person name="Ha C.M."/>
            <person name="Edsinger-Gonzales E."/>
            <person name="Grimwood J."/>
            <person name="Schmutz J."/>
            <person name="Rabbi I.Y."/>
            <person name="Egesi C."/>
            <person name="Nauluvula P."/>
            <person name="Lebot V."/>
            <person name="Ndunguru J."/>
            <person name="Mkamilo G."/>
            <person name="Bart R.S."/>
            <person name="Setter T.L."/>
            <person name="Gleadow R.M."/>
            <person name="Kulakow P."/>
            <person name="Ferguson M.E."/>
            <person name="Rounsley S."/>
            <person name="Rokhsar D.S."/>
        </authorList>
    </citation>
    <scope>NUCLEOTIDE SEQUENCE [LARGE SCALE GENOMIC DNA]</scope>
    <source>
        <strain evidence="2">cv. AM560-2</strain>
    </source>
</reference>
<evidence type="ECO:0000313" key="1">
    <source>
        <dbReference type="EMBL" id="KAG8662433.1"/>
    </source>
</evidence>
<keyword evidence="2" id="KW-1185">Reference proteome</keyword>
<protein>
    <submittedName>
        <fullName evidence="1">Uncharacterized protein</fullName>
    </submittedName>
</protein>
<sequence>MDRLMSNPWNPSKSPCSHEVEIVSLSHESPANEARNEGEMINTQSSAANKQEPLAIIPSKKSIFEEWANAFVMMPFTIITNLFAALWAVNGNGQLAVSPSTCHVFFFFLVMLNFYASIVGVLLWHVSPKVARGIHLIAFLCTLLSLTLLFSAILPGQLKGLPWIFMVIVLLIVAGLLIYELSSLPNKSS</sequence>
<dbReference type="Proteomes" id="UP000091857">
    <property type="component" value="Chromosome 1"/>
</dbReference>
<accession>A0ACB7IEV2</accession>
<dbReference type="EMBL" id="CM004387">
    <property type="protein sequence ID" value="KAG8662433.1"/>
    <property type="molecule type" value="Genomic_DNA"/>
</dbReference>
<proteinExistence type="predicted"/>